<comment type="subcellular location">
    <subcellularLocation>
        <location evidence="1">Endomembrane system</location>
        <topology evidence="1">Multi-pass membrane protein</topology>
    </subcellularLocation>
</comment>
<evidence type="ECO:0000256" key="6">
    <source>
        <dbReference type="SAM" id="Phobius"/>
    </source>
</evidence>
<feature type="region of interest" description="Disordered" evidence="5">
    <location>
        <begin position="107"/>
        <end position="209"/>
    </location>
</feature>
<dbReference type="GO" id="GO:0006799">
    <property type="term" value="P:polyphosphate biosynthetic process"/>
    <property type="evidence" value="ECO:0007669"/>
    <property type="project" value="UniProtKB-ARBA"/>
</dbReference>
<dbReference type="GO" id="GO:0012505">
    <property type="term" value="C:endomembrane system"/>
    <property type="evidence" value="ECO:0007669"/>
    <property type="project" value="UniProtKB-SubCell"/>
</dbReference>
<feature type="region of interest" description="Disordered" evidence="5">
    <location>
        <begin position="556"/>
        <end position="575"/>
    </location>
</feature>
<reference evidence="8 9" key="1">
    <citation type="submission" date="2016-07" db="EMBL/GenBank/DDBJ databases">
        <title>Pervasive Adenine N6-methylation of Active Genes in Fungi.</title>
        <authorList>
            <consortium name="DOE Joint Genome Institute"/>
            <person name="Mondo S.J."/>
            <person name="Dannebaum R.O."/>
            <person name="Kuo R.C."/>
            <person name="Labutti K."/>
            <person name="Haridas S."/>
            <person name="Kuo A."/>
            <person name="Salamov A."/>
            <person name="Ahrendt S.R."/>
            <person name="Lipzen A."/>
            <person name="Sullivan W."/>
            <person name="Andreopoulos W.B."/>
            <person name="Clum A."/>
            <person name="Lindquist E."/>
            <person name="Daum C."/>
            <person name="Ramamoorthy G.K."/>
            <person name="Gryganskyi A."/>
            <person name="Culley D."/>
            <person name="Magnuson J.K."/>
            <person name="James T.Y."/>
            <person name="O'Malley M.A."/>
            <person name="Stajich J.E."/>
            <person name="Spatafora J.W."/>
            <person name="Visel A."/>
            <person name="Grigoriev I.V."/>
        </authorList>
    </citation>
    <scope>NUCLEOTIDE SEQUENCE [LARGE SCALE GENOMIC DNA]</scope>
    <source>
        <strain evidence="8 9">NRRL 3301</strain>
    </source>
</reference>
<feature type="compositionally biased region" description="Basic residues" evidence="5">
    <location>
        <begin position="187"/>
        <end position="199"/>
    </location>
</feature>
<dbReference type="EMBL" id="MCGT01000003">
    <property type="protein sequence ID" value="ORX61647.1"/>
    <property type="molecule type" value="Genomic_DNA"/>
</dbReference>
<dbReference type="InterPro" id="IPR042267">
    <property type="entry name" value="VTC_sf"/>
</dbReference>
<evidence type="ECO:0000256" key="1">
    <source>
        <dbReference type="ARBA" id="ARBA00004127"/>
    </source>
</evidence>
<evidence type="ECO:0000256" key="5">
    <source>
        <dbReference type="SAM" id="MobiDB-lite"/>
    </source>
</evidence>
<evidence type="ECO:0000313" key="9">
    <source>
        <dbReference type="Proteomes" id="UP000242146"/>
    </source>
</evidence>
<dbReference type="STRING" id="101127.A0A1X2GUF2"/>
<dbReference type="OrthoDB" id="2290606at2759"/>
<keyword evidence="4 6" id="KW-0472">Membrane</keyword>
<evidence type="ECO:0000313" key="8">
    <source>
        <dbReference type="EMBL" id="ORX61647.1"/>
    </source>
</evidence>
<dbReference type="PANTHER" id="PTHR46140:SF1">
    <property type="entry name" value="VACUOLAR TRANSPORTER CHAPERONE COMPLEX SUBUNIT 4-RELATED"/>
    <property type="match status" value="1"/>
</dbReference>
<dbReference type="Proteomes" id="UP000242146">
    <property type="component" value="Unassembled WGS sequence"/>
</dbReference>
<keyword evidence="9" id="KW-1185">Reference proteome</keyword>
<organism evidence="8 9">
    <name type="scientific">Hesseltinella vesiculosa</name>
    <dbReference type="NCBI Taxonomy" id="101127"/>
    <lineage>
        <taxon>Eukaryota</taxon>
        <taxon>Fungi</taxon>
        <taxon>Fungi incertae sedis</taxon>
        <taxon>Mucoromycota</taxon>
        <taxon>Mucoromycotina</taxon>
        <taxon>Mucoromycetes</taxon>
        <taxon>Mucorales</taxon>
        <taxon>Cunninghamellaceae</taxon>
        <taxon>Hesseltinella</taxon>
    </lineage>
</organism>
<sequence>MMVKGGEIQRRLDCMGEMAVAEQQTLQRELLLLWFYMKLNYQAFVSLISELDMVYHKPTLGAMLVQRLYRHLLQHWLSSDHVLTWAISLGQWHRQLHLSTPPTPPTLLHFSSSSSSSSSSSATSNTSDMPHYGANAITGPPLASPTNIQSPPEPLFYTPLTSFQPDAPLVPPPMSFPASPNPSYSTQRRHRRRRHHSKHQPPPTPAADHRPCYKFWLHPNHLLELTLYLSKYMSLSDDCPVALSEVEQHPETQQRKKKALLWQPITTLHLDTPDWQDYSDQLLLTAPVSDGDAGLPNLAQAIRLRRYHALDEPLHREHDPHYALEKKIYSRSGRLSHPAVAIPYKQLGKLHRPASSPPGWTMSALHCRAWFKANRLVPWLTHQWSLQTLLNKASPLDLHYKEHGKPVLNKIETDASVLEIEHDLHTRQLRPRLITSCRRLQFTYPTLEDPRQQVVVTIDTDTVMEEVQTHQRQKKLTRLAFCVVQISLPHTDHALNALPWIDHLLSCPLLEPVPGFSVYLHGVSTLFPEKIHVFPDWLGKLEMDLRRDDDRGCLGGDLRSSGESETASWSLSSQQDLRSGKTEPRWHCPHAMSSLAEGCSRCPTEPSSSTTLLGSHASLPHTVIAMPLLPEPTSIANPLLMTFCCGLGALSITSLLFLFLQSS</sequence>
<evidence type="ECO:0000259" key="7">
    <source>
        <dbReference type="Pfam" id="PF09359"/>
    </source>
</evidence>
<evidence type="ECO:0000256" key="4">
    <source>
        <dbReference type="ARBA" id="ARBA00023136"/>
    </source>
</evidence>
<feature type="domain" description="VTC" evidence="7">
    <location>
        <begin position="210"/>
        <end position="527"/>
    </location>
</feature>
<dbReference type="AlphaFoldDB" id="A0A1X2GUF2"/>
<gene>
    <name evidence="8" type="ORF">DM01DRAFT_1126743</name>
</gene>
<dbReference type="Pfam" id="PF09359">
    <property type="entry name" value="VTC"/>
    <property type="match status" value="1"/>
</dbReference>
<dbReference type="InterPro" id="IPR051572">
    <property type="entry name" value="VTC_Complex_Subunit"/>
</dbReference>
<proteinExistence type="predicted"/>
<comment type="caution">
    <text evidence="8">The sequence shown here is derived from an EMBL/GenBank/DDBJ whole genome shotgun (WGS) entry which is preliminary data.</text>
</comment>
<dbReference type="InterPro" id="IPR018966">
    <property type="entry name" value="VTC_domain"/>
</dbReference>
<protein>
    <recommendedName>
        <fullName evidence="7">VTC domain-containing protein</fullName>
    </recommendedName>
</protein>
<keyword evidence="2 6" id="KW-0812">Transmembrane</keyword>
<dbReference type="PANTHER" id="PTHR46140">
    <property type="entry name" value="VACUOLAR TRANSPORTER CHAPERONE 1-RELATED"/>
    <property type="match status" value="1"/>
</dbReference>
<keyword evidence="3 6" id="KW-1133">Transmembrane helix</keyword>
<evidence type="ECO:0000256" key="3">
    <source>
        <dbReference type="ARBA" id="ARBA00022989"/>
    </source>
</evidence>
<accession>A0A1X2GUF2</accession>
<dbReference type="Gene3D" id="3.20.100.30">
    <property type="entry name" value="VTC, catalytic tunnel domain"/>
    <property type="match status" value="1"/>
</dbReference>
<feature type="compositionally biased region" description="Low complexity" evidence="5">
    <location>
        <begin position="107"/>
        <end position="127"/>
    </location>
</feature>
<name>A0A1X2GUF2_9FUNG</name>
<feature type="compositionally biased region" description="Polar residues" evidence="5">
    <location>
        <begin position="561"/>
        <end position="575"/>
    </location>
</feature>
<feature type="transmembrane region" description="Helical" evidence="6">
    <location>
        <begin position="639"/>
        <end position="660"/>
    </location>
</feature>
<evidence type="ECO:0000256" key="2">
    <source>
        <dbReference type="ARBA" id="ARBA00022692"/>
    </source>
</evidence>